<gene>
    <name evidence="1" type="ORF">KFZ73_23435</name>
</gene>
<protein>
    <recommendedName>
        <fullName evidence="3">HEPN AbiU2-like domain-containing protein</fullName>
    </recommendedName>
</protein>
<dbReference type="RefSeq" id="WP_212555275.1">
    <property type="nucleotide sequence ID" value="NZ_JAGXOE010000118.1"/>
</dbReference>
<name>A0ABS5NJU6_TSUPA</name>
<reference evidence="1 2" key="1">
    <citation type="submission" date="2021-04" db="EMBL/GenBank/DDBJ databases">
        <title>Whole genome sequence analysis of a thiophenic sulfur metabolizing bacteria.</title>
        <authorList>
            <person name="Akhtar N."/>
            <person name="Akram J."/>
            <person name="Aslam A."/>
        </authorList>
    </citation>
    <scope>NUCLEOTIDE SEQUENCE [LARGE SCALE GENOMIC DNA]</scope>
    <source>
        <strain evidence="1 2">3OW</strain>
    </source>
</reference>
<evidence type="ECO:0008006" key="3">
    <source>
        <dbReference type="Google" id="ProtNLM"/>
    </source>
</evidence>
<accession>A0ABS5NJU6</accession>
<dbReference type="Proteomes" id="UP000676853">
    <property type="component" value="Unassembled WGS sequence"/>
</dbReference>
<keyword evidence="2" id="KW-1185">Reference proteome</keyword>
<proteinExistence type="predicted"/>
<dbReference type="EMBL" id="JAGXOE010000118">
    <property type="protein sequence ID" value="MBS4104178.1"/>
    <property type="molecule type" value="Genomic_DNA"/>
</dbReference>
<organism evidence="1 2">
    <name type="scientific">Tsukamurella paurometabola</name>
    <name type="common">Corynebacterium paurometabolum</name>
    <dbReference type="NCBI Taxonomy" id="2061"/>
    <lineage>
        <taxon>Bacteria</taxon>
        <taxon>Bacillati</taxon>
        <taxon>Actinomycetota</taxon>
        <taxon>Actinomycetes</taxon>
        <taxon>Mycobacteriales</taxon>
        <taxon>Tsukamurellaceae</taxon>
        <taxon>Tsukamurella</taxon>
    </lineage>
</organism>
<sequence>MGYSEEEIASDQWKAERAEKELSAGFPTLHAHALLGLWGAFERFIEDVFVAMVVDSPEVLEGNWFAKLKLPLRIALSQGEERARAILLEVARTTGADSKSGVNQFENVLDYVGLDGATPKNVSDAVYRAQQIRHVWAHRGGVADAQFVSKCPDRASVGDKLMIDIAEFLTYMHGLHMYGWVIVNRHLVKIGEPAVLNECAGYKGTWAEFGLTNSPIASGKGDTKPASADGQ</sequence>
<evidence type="ECO:0000313" key="2">
    <source>
        <dbReference type="Proteomes" id="UP000676853"/>
    </source>
</evidence>
<evidence type="ECO:0000313" key="1">
    <source>
        <dbReference type="EMBL" id="MBS4104178.1"/>
    </source>
</evidence>
<comment type="caution">
    <text evidence="1">The sequence shown here is derived from an EMBL/GenBank/DDBJ whole genome shotgun (WGS) entry which is preliminary data.</text>
</comment>